<keyword evidence="2" id="KW-0812">Transmembrane</keyword>
<protein>
    <recommendedName>
        <fullName evidence="3">DUF5722 domain-containing protein</fullName>
    </recommendedName>
</protein>
<dbReference type="Proteomes" id="UP000094067">
    <property type="component" value="Unassembled WGS sequence"/>
</dbReference>
<keyword evidence="2" id="KW-1133">Transmembrane helix</keyword>
<evidence type="ECO:0000256" key="1">
    <source>
        <dbReference type="SAM" id="MobiDB-lite"/>
    </source>
</evidence>
<evidence type="ECO:0000313" key="4">
    <source>
        <dbReference type="EMBL" id="ODM08415.1"/>
    </source>
</evidence>
<dbReference type="AlphaFoldDB" id="A0A1E3AI44"/>
<feature type="domain" description="DUF5722" evidence="3">
    <location>
        <begin position="208"/>
        <end position="601"/>
    </location>
</feature>
<feature type="compositionally biased region" description="Basic and acidic residues" evidence="1">
    <location>
        <begin position="1"/>
        <end position="19"/>
    </location>
</feature>
<accession>A0A1E3AI44</accession>
<comment type="caution">
    <text evidence="4">The sequence shown here is derived from an EMBL/GenBank/DDBJ whole genome shotgun (WGS) entry which is preliminary data.</text>
</comment>
<gene>
    <name evidence="4" type="ORF">BEI61_00044</name>
</gene>
<feature type="transmembrane region" description="Helical" evidence="2">
    <location>
        <begin position="30"/>
        <end position="52"/>
    </location>
</feature>
<evidence type="ECO:0000256" key="2">
    <source>
        <dbReference type="SAM" id="Phobius"/>
    </source>
</evidence>
<proteinExistence type="predicted"/>
<dbReference type="PATRIC" id="fig|1432052.4.peg.45"/>
<feature type="region of interest" description="Disordered" evidence="1">
    <location>
        <begin position="72"/>
        <end position="94"/>
    </location>
</feature>
<evidence type="ECO:0000259" key="3">
    <source>
        <dbReference type="Pfam" id="PF18989"/>
    </source>
</evidence>
<organism evidence="4 5">
    <name type="scientific">Eisenbergiella tayi</name>
    <dbReference type="NCBI Taxonomy" id="1432052"/>
    <lineage>
        <taxon>Bacteria</taxon>
        <taxon>Bacillati</taxon>
        <taxon>Bacillota</taxon>
        <taxon>Clostridia</taxon>
        <taxon>Lachnospirales</taxon>
        <taxon>Lachnospiraceae</taxon>
        <taxon>Eisenbergiella</taxon>
    </lineage>
</organism>
<dbReference type="Pfam" id="PF18989">
    <property type="entry name" value="DUF5722"/>
    <property type="match status" value="1"/>
</dbReference>
<sequence>MKQEQNKGADPRKKGDRSNKQKKAIGNKVLGIYLAVLLLILGVIGTAMFIVYQSENIGKQVAGIFEGIEEVQPEQESGSAEAEQSEKTHSVKGTGERKVTILSCEVLPDGMQFALKGEADAFPESDDNNLYLLAMKTYEDVVPEDAVPIACAEKKTSFMLKADILDNTADSRLYSKFVVAVKKDGKYEVLSTPQYITNPEALASYSEPYPKAESIKGLLVDPQKLGTSELDDLGVKQAAYNIPIARLLGPSTHSDYPTIIYNYNGKDYTLNGHVVSEYDYVFKTLSDKGIVITAILLNNKSDAYPQVIHPLSRGGNAYYYAFNAAEEAGTDYLEAVAAFLAERYRDEEHGIVMNWIIGNEVNVRSTWNYMKYVDIDTYAREYARAVRLFYNGIKSFNANARIYISLDQQWNRNLSSDSSYDSRDLMDAFNECIKEEGNIQWGLAHHPYSYPMTWPKFWELTGEAGEMVQESEDTSMVTIYNIDVVTNYLQKDEYLMPDGEVRSVILSEMGFTSTYGEDVQAAAFAYAYYIAENNQHIDSMLLSRETDDAGEVAQGLALGLSYQNGRRKYIYDTFKYIDTDEKDAYTEFAKNYIGIKDWEEVIIQQ</sequence>
<reference evidence="4 5" key="1">
    <citation type="submission" date="2016-07" db="EMBL/GenBank/DDBJ databases">
        <title>Characterization of isolates of Eisenbergiella tayi derived from blood cultures, using whole genome sequencing.</title>
        <authorList>
            <person name="Burdz T."/>
            <person name="Wiebe D."/>
            <person name="Huynh C."/>
            <person name="Bernard K."/>
        </authorList>
    </citation>
    <scope>NUCLEOTIDE SEQUENCE [LARGE SCALE GENOMIC DNA]</scope>
    <source>
        <strain evidence="4 5">NML 110608</strain>
    </source>
</reference>
<feature type="compositionally biased region" description="Basic and acidic residues" evidence="1">
    <location>
        <begin position="84"/>
        <end position="94"/>
    </location>
</feature>
<dbReference type="SUPFAM" id="SSF51445">
    <property type="entry name" value="(Trans)glycosidases"/>
    <property type="match status" value="1"/>
</dbReference>
<dbReference type="InterPro" id="IPR017853">
    <property type="entry name" value="GH"/>
</dbReference>
<dbReference type="InterPro" id="IPR043780">
    <property type="entry name" value="DUF5722"/>
</dbReference>
<dbReference type="Gene3D" id="3.20.20.80">
    <property type="entry name" value="Glycosidases"/>
    <property type="match status" value="1"/>
</dbReference>
<feature type="region of interest" description="Disordered" evidence="1">
    <location>
        <begin position="1"/>
        <end position="21"/>
    </location>
</feature>
<dbReference type="EMBL" id="MCGH01000001">
    <property type="protein sequence ID" value="ODM08415.1"/>
    <property type="molecule type" value="Genomic_DNA"/>
</dbReference>
<dbReference type="RefSeq" id="WP_069150849.1">
    <property type="nucleotide sequence ID" value="NZ_MCGH01000001.1"/>
</dbReference>
<evidence type="ECO:0000313" key="5">
    <source>
        <dbReference type="Proteomes" id="UP000094067"/>
    </source>
</evidence>
<keyword evidence="2" id="KW-0472">Membrane</keyword>
<name>A0A1E3AI44_9FIRM</name>